<name>A0AAV7VK98_PLEWA</name>
<dbReference type="AlphaFoldDB" id="A0AAV7VK98"/>
<comment type="caution">
    <text evidence="1">The sequence shown here is derived from an EMBL/GenBank/DDBJ whole genome shotgun (WGS) entry which is preliminary data.</text>
</comment>
<evidence type="ECO:0000313" key="1">
    <source>
        <dbReference type="EMBL" id="KAJ1202068.1"/>
    </source>
</evidence>
<organism evidence="1 2">
    <name type="scientific">Pleurodeles waltl</name>
    <name type="common">Iberian ribbed newt</name>
    <dbReference type="NCBI Taxonomy" id="8319"/>
    <lineage>
        <taxon>Eukaryota</taxon>
        <taxon>Metazoa</taxon>
        <taxon>Chordata</taxon>
        <taxon>Craniata</taxon>
        <taxon>Vertebrata</taxon>
        <taxon>Euteleostomi</taxon>
        <taxon>Amphibia</taxon>
        <taxon>Batrachia</taxon>
        <taxon>Caudata</taxon>
        <taxon>Salamandroidea</taxon>
        <taxon>Salamandridae</taxon>
        <taxon>Pleurodelinae</taxon>
        <taxon>Pleurodeles</taxon>
    </lineage>
</organism>
<sequence length="88" mass="9795">MLAAVGTAGSQDVGRVVRVLRRGLAFIRKNRAPLERSWRLRSADLPLEIAVSREEEPLEGSRGQKPCRTWGLPGARVNVDAEWQDSND</sequence>
<dbReference type="Proteomes" id="UP001066276">
    <property type="component" value="Chromosome 2_1"/>
</dbReference>
<protein>
    <submittedName>
        <fullName evidence="1">Uncharacterized protein</fullName>
    </submittedName>
</protein>
<reference evidence="1" key="1">
    <citation type="journal article" date="2022" name="bioRxiv">
        <title>Sequencing and chromosome-scale assembly of the giantPleurodeles waltlgenome.</title>
        <authorList>
            <person name="Brown T."/>
            <person name="Elewa A."/>
            <person name="Iarovenko S."/>
            <person name="Subramanian E."/>
            <person name="Araus A.J."/>
            <person name="Petzold A."/>
            <person name="Susuki M."/>
            <person name="Suzuki K.-i.T."/>
            <person name="Hayashi T."/>
            <person name="Toyoda A."/>
            <person name="Oliveira C."/>
            <person name="Osipova E."/>
            <person name="Leigh N.D."/>
            <person name="Simon A."/>
            <person name="Yun M.H."/>
        </authorList>
    </citation>
    <scope>NUCLEOTIDE SEQUENCE</scope>
    <source>
        <strain evidence="1">20211129_DDA</strain>
        <tissue evidence="1">Liver</tissue>
    </source>
</reference>
<gene>
    <name evidence="1" type="ORF">NDU88_005871</name>
</gene>
<dbReference type="EMBL" id="JANPWB010000003">
    <property type="protein sequence ID" value="KAJ1202068.1"/>
    <property type="molecule type" value="Genomic_DNA"/>
</dbReference>
<evidence type="ECO:0000313" key="2">
    <source>
        <dbReference type="Proteomes" id="UP001066276"/>
    </source>
</evidence>
<proteinExistence type="predicted"/>
<keyword evidence="2" id="KW-1185">Reference proteome</keyword>
<accession>A0AAV7VK98</accession>